<reference evidence="2" key="1">
    <citation type="journal article" date="2014" name="Int. J. Syst. Evol. Microbiol.">
        <title>Complete genome of a new Firmicutes species belonging to the dominant human colonic microbiota ('Ruminococcus bicirculans') reveals two chromosomes and a selective capacity to utilize plant glucans.</title>
        <authorList>
            <consortium name="NISC Comparative Sequencing Program"/>
            <person name="Wegmann U."/>
            <person name="Louis P."/>
            <person name="Goesmann A."/>
            <person name="Henrissat B."/>
            <person name="Duncan S.H."/>
            <person name="Flint H.J."/>
        </authorList>
    </citation>
    <scope>NUCLEOTIDE SEQUENCE</scope>
    <source>
        <strain evidence="2">JCM 17590</strain>
    </source>
</reference>
<gene>
    <name evidence="2" type="ORF">GCM10022286_30010</name>
</gene>
<dbReference type="InterPro" id="IPR039422">
    <property type="entry name" value="MarR/SlyA-like"/>
</dbReference>
<dbReference type="InterPro" id="IPR036390">
    <property type="entry name" value="WH_DNA-bd_sf"/>
</dbReference>
<dbReference type="SUPFAM" id="SSF46785">
    <property type="entry name" value="Winged helix' DNA-binding domain"/>
    <property type="match status" value="1"/>
</dbReference>
<reference evidence="2" key="2">
    <citation type="submission" date="2023-12" db="EMBL/GenBank/DDBJ databases">
        <authorList>
            <person name="Sun Q."/>
            <person name="Inoue M."/>
        </authorList>
    </citation>
    <scope>NUCLEOTIDE SEQUENCE</scope>
    <source>
        <strain evidence="2">JCM 17590</strain>
    </source>
</reference>
<accession>A0ABP7ZNJ9</accession>
<evidence type="ECO:0000313" key="3">
    <source>
        <dbReference type="Proteomes" id="UP001415169"/>
    </source>
</evidence>
<comment type="caution">
    <text evidence="2">The sequence shown here is derived from an EMBL/GenBank/DDBJ whole genome shotgun (WGS) entry which is preliminary data.</text>
</comment>
<feature type="domain" description="HTH marR-type" evidence="1">
    <location>
        <begin position="8"/>
        <end position="145"/>
    </location>
</feature>
<dbReference type="InterPro" id="IPR036388">
    <property type="entry name" value="WH-like_DNA-bd_sf"/>
</dbReference>
<dbReference type="PANTHER" id="PTHR33164:SF43">
    <property type="entry name" value="HTH-TYPE TRANSCRIPTIONAL REPRESSOR YETL"/>
    <property type="match status" value="1"/>
</dbReference>
<dbReference type="SMART" id="SM00347">
    <property type="entry name" value="HTH_MARR"/>
    <property type="match status" value="1"/>
</dbReference>
<proteinExistence type="predicted"/>
<protein>
    <recommendedName>
        <fullName evidence="1">HTH marR-type domain-containing protein</fullName>
    </recommendedName>
</protein>
<dbReference type="InterPro" id="IPR000835">
    <property type="entry name" value="HTH_MarR-typ"/>
</dbReference>
<dbReference type="Pfam" id="PF12802">
    <property type="entry name" value="MarR_2"/>
    <property type="match status" value="1"/>
</dbReference>
<dbReference type="Proteomes" id="UP001415169">
    <property type="component" value="Unassembled WGS sequence"/>
</dbReference>
<dbReference type="PANTHER" id="PTHR33164">
    <property type="entry name" value="TRANSCRIPTIONAL REGULATOR, MARR FAMILY"/>
    <property type="match status" value="1"/>
</dbReference>
<dbReference type="Gene3D" id="1.10.10.10">
    <property type="entry name" value="Winged helix-like DNA-binding domain superfamily/Winged helix DNA-binding domain"/>
    <property type="match status" value="1"/>
</dbReference>
<name>A0ABP7ZNJ9_9MICO</name>
<evidence type="ECO:0000259" key="1">
    <source>
        <dbReference type="PROSITE" id="PS50995"/>
    </source>
</evidence>
<dbReference type="PROSITE" id="PS50995">
    <property type="entry name" value="HTH_MARR_2"/>
    <property type="match status" value="1"/>
</dbReference>
<evidence type="ECO:0000313" key="2">
    <source>
        <dbReference type="EMBL" id="GAA4166026.1"/>
    </source>
</evidence>
<organism evidence="2 3">
    <name type="scientific">Gryllotalpicola daejeonensis</name>
    <dbReference type="NCBI Taxonomy" id="993087"/>
    <lineage>
        <taxon>Bacteria</taxon>
        <taxon>Bacillati</taxon>
        <taxon>Actinomycetota</taxon>
        <taxon>Actinomycetes</taxon>
        <taxon>Micrococcales</taxon>
        <taxon>Microbacteriaceae</taxon>
        <taxon>Gryllotalpicola</taxon>
    </lineage>
</organism>
<dbReference type="EMBL" id="BAABBV010000002">
    <property type="protein sequence ID" value="GAA4166026.1"/>
    <property type="molecule type" value="Genomic_DNA"/>
</dbReference>
<sequence>MDDAARERALLTRRIRSLFEELESSILPPMWSSVLSVQLTIRQLKVLAVLVSSDAGATGKGLAEAFGVSMASMSGLLDRLVAQGMAERGQDAADGRVTRVHATAQGRDVLRGLVFSRPEFGDDVLEQLPLADLKALAQGVAAIRDVLGERATSAATAEHRSPGE</sequence>
<dbReference type="RefSeq" id="WP_344792700.1">
    <property type="nucleotide sequence ID" value="NZ_BAABBV010000002.1"/>
</dbReference>
<keyword evidence="3" id="KW-1185">Reference proteome</keyword>